<keyword evidence="4" id="KW-1185">Reference proteome</keyword>
<dbReference type="SUPFAM" id="SSF53300">
    <property type="entry name" value="vWA-like"/>
    <property type="match status" value="1"/>
</dbReference>
<gene>
    <name evidence="3" type="ORF">P5G59_20620</name>
</gene>
<dbReference type="Pfam" id="PF25549">
    <property type="entry name" value="DUF7927"/>
    <property type="match status" value="1"/>
</dbReference>
<evidence type="ECO:0000313" key="4">
    <source>
        <dbReference type="Proteomes" id="UP001174210"/>
    </source>
</evidence>
<dbReference type="InterPro" id="IPR001434">
    <property type="entry name" value="OmcB-like_DUF11"/>
</dbReference>
<dbReference type="Pfam" id="PF19403">
    <property type="entry name" value="SpaA_2"/>
    <property type="match status" value="3"/>
</dbReference>
<dbReference type="InterPro" id="IPR045826">
    <property type="entry name" value="SpaA_PFL_dom_2"/>
</dbReference>
<dbReference type="CDD" id="cd00198">
    <property type="entry name" value="vWFA"/>
    <property type="match status" value="1"/>
</dbReference>
<keyword evidence="1" id="KW-0812">Transmembrane</keyword>
<evidence type="ECO:0000256" key="1">
    <source>
        <dbReference type="SAM" id="Phobius"/>
    </source>
</evidence>
<feature type="transmembrane region" description="Helical" evidence="1">
    <location>
        <begin position="2341"/>
        <end position="2362"/>
    </location>
</feature>
<dbReference type="Gene3D" id="3.40.50.410">
    <property type="entry name" value="von Willebrand factor, type A domain"/>
    <property type="match status" value="1"/>
</dbReference>
<dbReference type="InterPro" id="IPR002035">
    <property type="entry name" value="VWF_A"/>
</dbReference>
<dbReference type="InterPro" id="IPR057687">
    <property type="entry name" value="DUF7927"/>
</dbReference>
<organism evidence="3 4">
    <name type="scientific">Leifsonia virtsii</name>
    <dbReference type="NCBI Taxonomy" id="3035915"/>
    <lineage>
        <taxon>Bacteria</taxon>
        <taxon>Bacillati</taxon>
        <taxon>Actinomycetota</taxon>
        <taxon>Actinomycetes</taxon>
        <taxon>Micrococcales</taxon>
        <taxon>Microbacteriaceae</taxon>
        <taxon>Leifsonia</taxon>
    </lineage>
</organism>
<dbReference type="InterPro" id="IPR051172">
    <property type="entry name" value="Chlamydia_OmcB"/>
</dbReference>
<dbReference type="InterPro" id="IPR047589">
    <property type="entry name" value="DUF11_rpt"/>
</dbReference>
<dbReference type="NCBIfam" id="TIGR01451">
    <property type="entry name" value="B_ant_repeat"/>
    <property type="match status" value="1"/>
</dbReference>
<keyword evidence="1" id="KW-1133">Transmembrane helix</keyword>
<name>A0ABT8J5M5_9MICO</name>
<dbReference type="Proteomes" id="UP001174210">
    <property type="component" value="Unassembled WGS sequence"/>
</dbReference>
<evidence type="ECO:0000313" key="3">
    <source>
        <dbReference type="EMBL" id="MDN4599564.1"/>
    </source>
</evidence>
<dbReference type="InterPro" id="IPR036465">
    <property type="entry name" value="vWFA_dom_sf"/>
</dbReference>
<dbReference type="InterPro" id="IPR048834">
    <property type="entry name" value="SpaA_pre-album"/>
</dbReference>
<dbReference type="EMBL" id="JAROCB010000009">
    <property type="protein sequence ID" value="MDN4599564.1"/>
    <property type="molecule type" value="Genomic_DNA"/>
</dbReference>
<comment type="caution">
    <text evidence="3">The sequence shown here is derived from an EMBL/GenBank/DDBJ whole genome shotgun (WGS) entry which is preliminary data.</text>
</comment>
<reference evidence="3" key="1">
    <citation type="submission" date="2023-03" db="EMBL/GenBank/DDBJ databases">
        <title>MT1 and MT2 Draft Genomes of Novel Species.</title>
        <authorList>
            <person name="Venkateswaran K."/>
        </authorList>
    </citation>
    <scope>NUCLEOTIDE SEQUENCE</scope>
    <source>
        <strain evidence="3">F6_8S_P_1A</strain>
    </source>
</reference>
<keyword evidence="1" id="KW-0472">Membrane</keyword>
<dbReference type="Pfam" id="PF20674">
    <property type="entry name" value="SpaA_3"/>
    <property type="match status" value="1"/>
</dbReference>
<dbReference type="InterPro" id="IPR055371">
    <property type="entry name" value="SpaA_PFL_dom_4"/>
</dbReference>
<proteinExistence type="predicted"/>
<protein>
    <submittedName>
        <fullName evidence="3">DUF5979 domain-containing protein</fullName>
    </submittedName>
</protein>
<accession>A0ABT8J5M5</accession>
<dbReference type="Pfam" id="PF01345">
    <property type="entry name" value="DUF11"/>
    <property type="match status" value="2"/>
</dbReference>
<dbReference type="Pfam" id="PF24514">
    <property type="entry name" value="SpaA_4"/>
    <property type="match status" value="1"/>
</dbReference>
<feature type="domain" description="VWFA" evidence="2">
    <location>
        <begin position="261"/>
        <end position="455"/>
    </location>
</feature>
<dbReference type="InterPro" id="IPR046022">
    <property type="entry name" value="DUF5979"/>
</dbReference>
<evidence type="ECO:0000259" key="2">
    <source>
        <dbReference type="PROSITE" id="PS50234"/>
    </source>
</evidence>
<dbReference type="PANTHER" id="PTHR34819:SF5">
    <property type="entry name" value="CONSERVED REPEAT DOMAIN PROTEIN"/>
    <property type="match status" value="1"/>
</dbReference>
<dbReference type="Pfam" id="PF19407">
    <property type="entry name" value="DUF5979"/>
    <property type="match status" value="3"/>
</dbReference>
<dbReference type="PROSITE" id="PS50234">
    <property type="entry name" value="VWFA"/>
    <property type="match status" value="1"/>
</dbReference>
<sequence length="2374" mass="236707">MLTITKVVVNTGGGTATPSSWTYTLTGKRNNGGNVAPAVGYTFQSGVAQSVTATETSGNGAGVLRSYAITESTGPANYTLTGIACTGATADGTFGGGTLTGLQLHSGDVASCTITNTYQAPPTASIVVRAGGQRTGAASVGALPDGAVYQAVPVGGGAAATCAIVSGQCTITVPAGAAYTVSAQTAAPGYYLSPSLDVGSSSSGSPTPYAFRTATLAANSTTTVPGTDVTSVYTDANGNRFSGMLAQSLQNPAVQQMCGLRIALVLDQSGSMAGAKQTALKASADDVVTSLTGTPSTLAVYTFSAAAGPSVGATSTATAASAQPLHTFIDGLPAPSSYTNWDRGLGQVGAGFDLVILLTDGNPTTYAGGSVDGSNARIAYVEQGMFSANRIKGALGERLVAVGIGVDGGAENLRAVSGPTAGSDYFTASDTGFGATLKQLATGSCSNTMTIQKRIETAAGTIVDNSPAADGWGFSGTVSSGTIGAFAPTATQNGSTGFTSAAVGLPAGSSPTVSLTETAQPGYTLDRAASSCRVDGRSVAIGGTGSTITFTGAAGAAMSCVFVNRMVQTYGTFSVAKQISGDTGLVPGSTPFTVDYSYPAGSGYPSGSGHLTVTPGGGAVRSDPIPQGAVVHLSEAVRPPIPDGTWGDPVFSANDIAIGDGTDVAVTLTNPIRRDTGGISVLKSVTGDGAGAVPADAAFTVAYHWDAAQNGAYPAGDGTIVVHNDGVPVGIPEVPVGAAVTLTEQAHASFPGVSWRSGTFSPAGPVVVTAGGQSVAVTLTNVYTVDTGGFTIAKRVTGDGARLVPSGTVFTVHYSYTGGIAGRPGAGSLGLIDGVPQSVTGLPAGAVVTFQEDAPAAVPGATWGGPVFDPAQLTIGAGGDARVTLENPITEIRPTLQLKNVVTDDVLPATDWVLTGTGDDSPTVTNPEGGDTAAVTVRTGASYTLAEAPKDGAAGTAEFAAGDWVCTDASGGTVTVDRTGPGAATLQGLSAGQAVVCTVTNTHQDQGVRLHKTLAAPATQNADGTWTIRYTLTVANRSTLAATVYDLGDTLHFGGGIAVQQATWSGPTSGDFTGATAVLAQGAALAAGATATYAVSVTASVGSGAWRDRTTDCPDGPGDGGFLNTATVTSAGETTSSSACDSPGTLTVRKTAGAMAQGPDGHVTIAYDIVVTNATPKPQFYDLADTPSPAPGATVVSASATRNGDPIAYDGGSLAAGAAIGGGSPEHPVTDRYVVTLEVDVAALDSSHATCDGAGTGLFNAATLSTGGIVRESDACADLPTGTLTLVKSVAAGFGGDRPSDAWTLTAAGASGRAISGRYSAADPDPAITAVRVPTGTYALSEGPDIPGYALTGIVCADAEGGPVAVSDQAIELGAGMDVTCTFTNTPRPAHLTLIKEVADPDGSGTTKTPHDWTLTATPAFDGFAPVSGRGDPGRADGVDAVPVWAGRYDLSESGPAGFAAGQWTCDGAGVDGAVVTIPLGADVTCTITNSATLPRLTLVKVVDNGDTGGRGVPSDWVVSAVGPTTFGGPGSDDPADPDPAITRIGAQVGDYTLTEDASAAPAGYELAGLSCTNTVDGTVLGTSPADPTLHLAEGDDVVCTFTNRAIPAAWTLSKTSDRGAAVMPGDVIRYVLTLTHTGGVVPRFLSLADVDDLSGVTPHASFVPGSLSASSGAATLEGGRLDWTLTDPSGPAFTLAYSFRVAPDAWGVTLRNALTPPRDVSCPDGACETSSSTPDLELWKTAVVTSKADPADPTRVLPGGTVAYTLSAHNPTDVDLPAGQTETDDVSGLTGHATLGALGAGLSLDGPDRLTWTLPAVPAGATVSVGYSVTVADDAAGSTLTNTLVPGTGHCLPPADDGPGCTTSNDVPRVDLGIVKSASTEGPVDNDPGASSEYAYTLTVANHGDTEATDAVVTDVLPEQLDLDVAKGSGGFDDVPAGWTPAYDPASSTVTVRIPSLGAGDTAAIRIHVLVRPVVHGSVDAPVGAVPPGAEGPAPVTPPSTIDNRACVEVAEDVDPSNDCSTASVPQRAVAANVWVQCQADVPYLHYAIRTTPNLSGEPVTLQWTPSQPGVNGVPASDLPADPAGVTRTLHDGDDGSILWPGAAVSANGVGVGFPGWRPIAESDYDANGALRFPPAQVFEGLVYDPSTVASDAWRYPSVVTIRVNPTETYTVVYPPAVTACAVARVAQLGIVKTASTPLTHPGGSFGYTLQVDDLGLGAADPVTLTDPIPADLRVDSITTDATAFPRWQGCAVTGADGDGFGGTLTCTLFGPLPASAPSAPDVNLKVTVRSGTTASSISNTASVCSRHQGDAAAVTACADATAVVYLSVAALLAATGLDLYAAGGLALALLASGALLWTVLLRRRRRYADIAV</sequence>
<dbReference type="PANTHER" id="PTHR34819">
    <property type="entry name" value="LARGE CYSTEINE-RICH PERIPLASMIC PROTEIN OMCB"/>
    <property type="match status" value="1"/>
</dbReference>